<organism evidence="3 4">
    <name type="scientific">Allohahella marinimesophila</name>
    <dbReference type="NCBI Taxonomy" id="1054972"/>
    <lineage>
        <taxon>Bacteria</taxon>
        <taxon>Pseudomonadati</taxon>
        <taxon>Pseudomonadota</taxon>
        <taxon>Gammaproteobacteria</taxon>
        <taxon>Oceanospirillales</taxon>
        <taxon>Hahellaceae</taxon>
        <taxon>Allohahella</taxon>
    </lineage>
</organism>
<dbReference type="PANTHER" id="PTHR19328:SF53">
    <property type="entry name" value="MEMBRANE PROTEIN"/>
    <property type="match status" value="1"/>
</dbReference>
<gene>
    <name evidence="3" type="ORF">GCM10022278_35380</name>
</gene>
<feature type="signal peptide" evidence="1">
    <location>
        <begin position="1"/>
        <end position="25"/>
    </location>
</feature>
<feature type="domain" description="Pyrroloquinoline quinone-dependent pyranose dehydrogenase beta-propeller" evidence="2">
    <location>
        <begin position="58"/>
        <end position="394"/>
    </location>
</feature>
<name>A0ABP7Q2G2_9GAMM</name>
<dbReference type="InterPro" id="IPR011041">
    <property type="entry name" value="Quinoprot_gluc/sorb_DH_b-prop"/>
</dbReference>
<feature type="chain" id="PRO_5047240699" evidence="1">
    <location>
        <begin position="26"/>
        <end position="402"/>
    </location>
</feature>
<proteinExistence type="predicted"/>
<dbReference type="EMBL" id="BAABBO010000018">
    <property type="protein sequence ID" value="GAA3975379.1"/>
    <property type="molecule type" value="Genomic_DNA"/>
</dbReference>
<evidence type="ECO:0000313" key="3">
    <source>
        <dbReference type="EMBL" id="GAA3975379.1"/>
    </source>
</evidence>
<keyword evidence="4" id="KW-1185">Reference proteome</keyword>
<sequence>MKTITSGYLSVSGIAALFFASTALAQVEDGKPITATVEGHVFKPARVPATEERIKQLKVPEGFEITKFAEGLNKPRMIAVTASGLVYVTDRDQGTVTLLRDENKDGVSESSQEVAQKKQLHGIALRNDQVYLATVNEVFVADIRDDGSFGELKRIIKDLPDGGQHGNRTLEFGPDGMLYISIGSTCNACTETNDENATILKAKPDGSSRTIFAKGLRNTLGFAWHPETGQVWGMDHGIDWLGDEEQREELNLLEEGADYGWPYIYGEGKENPADQPPASSYDEYKKKTKYPVLTYTAHSSGLDMIFYDGKQFPEAYNGDAFVAFHGSWNRQTPVGYKVARIRYENGQPKAFEDFVTGFLLEDEKSQFGRVVGLATYTDGSLLITDDSNGVVYRVAYVGDTDG</sequence>
<dbReference type="RefSeq" id="WP_344808874.1">
    <property type="nucleotide sequence ID" value="NZ_BAABBO010000018.1"/>
</dbReference>
<dbReference type="SUPFAM" id="SSF50952">
    <property type="entry name" value="Soluble quinoprotein glucose dehydrogenase"/>
    <property type="match status" value="1"/>
</dbReference>
<evidence type="ECO:0000256" key="1">
    <source>
        <dbReference type="SAM" id="SignalP"/>
    </source>
</evidence>
<protein>
    <submittedName>
        <fullName evidence="3">Sorbosone dehydrogenase family protein</fullName>
    </submittedName>
</protein>
<dbReference type="Pfam" id="PF22807">
    <property type="entry name" value="TrAA12"/>
    <property type="match status" value="1"/>
</dbReference>
<reference evidence="4" key="1">
    <citation type="journal article" date="2019" name="Int. J. Syst. Evol. Microbiol.">
        <title>The Global Catalogue of Microorganisms (GCM) 10K type strain sequencing project: providing services to taxonomists for standard genome sequencing and annotation.</title>
        <authorList>
            <consortium name="The Broad Institute Genomics Platform"/>
            <consortium name="The Broad Institute Genome Sequencing Center for Infectious Disease"/>
            <person name="Wu L."/>
            <person name="Ma J."/>
        </authorList>
    </citation>
    <scope>NUCLEOTIDE SEQUENCE [LARGE SCALE GENOMIC DNA]</scope>
    <source>
        <strain evidence="4">JCM 17555</strain>
    </source>
</reference>
<keyword evidence="1" id="KW-0732">Signal</keyword>
<dbReference type="Gene3D" id="2.120.10.30">
    <property type="entry name" value="TolB, C-terminal domain"/>
    <property type="match status" value="1"/>
</dbReference>
<dbReference type="Proteomes" id="UP001501337">
    <property type="component" value="Unassembled WGS sequence"/>
</dbReference>
<dbReference type="InterPro" id="IPR054539">
    <property type="entry name" value="Beta-prop_PDH"/>
</dbReference>
<accession>A0ABP7Q2G2</accession>
<evidence type="ECO:0000313" key="4">
    <source>
        <dbReference type="Proteomes" id="UP001501337"/>
    </source>
</evidence>
<dbReference type="PANTHER" id="PTHR19328">
    <property type="entry name" value="HEDGEHOG-INTERACTING PROTEIN"/>
    <property type="match status" value="1"/>
</dbReference>
<comment type="caution">
    <text evidence="3">The sequence shown here is derived from an EMBL/GenBank/DDBJ whole genome shotgun (WGS) entry which is preliminary data.</text>
</comment>
<evidence type="ECO:0000259" key="2">
    <source>
        <dbReference type="Pfam" id="PF22807"/>
    </source>
</evidence>
<dbReference type="InterPro" id="IPR011042">
    <property type="entry name" value="6-blade_b-propeller_TolB-like"/>
</dbReference>